<protein>
    <submittedName>
        <fullName evidence="1">Uncharacterized protein</fullName>
    </submittedName>
</protein>
<organism evidence="1 2">
    <name type="scientific">Schistosoma mattheei</name>
    <dbReference type="NCBI Taxonomy" id="31246"/>
    <lineage>
        <taxon>Eukaryota</taxon>
        <taxon>Metazoa</taxon>
        <taxon>Spiralia</taxon>
        <taxon>Lophotrochozoa</taxon>
        <taxon>Platyhelminthes</taxon>
        <taxon>Trematoda</taxon>
        <taxon>Digenea</taxon>
        <taxon>Strigeidida</taxon>
        <taxon>Schistosomatoidea</taxon>
        <taxon>Schistosomatidae</taxon>
        <taxon>Schistosoma</taxon>
    </lineage>
</organism>
<accession>A0A3P8A1N0</accession>
<name>A0A3P8A1N0_9TREM</name>
<evidence type="ECO:0000313" key="2">
    <source>
        <dbReference type="Proteomes" id="UP000269396"/>
    </source>
</evidence>
<sequence length="57" mass="6939">MLPPFPGIWYIYQGHHKILRQYLNTEHILKRMFSKPHIHNKKHSDMMITSSIELRPQ</sequence>
<evidence type="ECO:0000313" key="1">
    <source>
        <dbReference type="EMBL" id="VDP07012.1"/>
    </source>
</evidence>
<reference evidence="1 2" key="1">
    <citation type="submission" date="2018-11" db="EMBL/GenBank/DDBJ databases">
        <authorList>
            <consortium name="Pathogen Informatics"/>
        </authorList>
    </citation>
    <scope>NUCLEOTIDE SEQUENCE [LARGE SCALE GENOMIC DNA]</scope>
    <source>
        <strain>Denwood</strain>
        <strain evidence="2">Zambia</strain>
    </source>
</reference>
<dbReference type="EMBL" id="UZAL01012633">
    <property type="protein sequence ID" value="VDP07012.1"/>
    <property type="molecule type" value="Genomic_DNA"/>
</dbReference>
<dbReference type="Proteomes" id="UP000269396">
    <property type="component" value="Unassembled WGS sequence"/>
</dbReference>
<dbReference type="AlphaFoldDB" id="A0A3P8A1N0"/>
<proteinExistence type="predicted"/>
<keyword evidence="2" id="KW-1185">Reference proteome</keyword>
<gene>
    <name evidence="1" type="ORF">SMTD_LOCUS4442</name>
</gene>